<sequence>MEEIFLKERETFGSRLGFILVSAGCAVGLGNVWKFPYMTGKYGGAAFILIYLVFLVLLGLPILVSEFAVGRSSRLSTARAFHKLEPEGSNFHKYSYMGMIGNYMLMMFYTMVAGWMMYYGYVMATGKLSGASSDEVSGFFSNLMTSTGTMTGWMIVAVLLAFGVCSLGLQNGIERITKVMMICLLALIVVLAVHSVTLDGAMEGVKFYLVPNLDNIRAAGLGNVIFGALSQAFFTLSIGIGAMEIFGSYMGKECTLAGESINILILDTFVALMAGLIIIPACFAFNVEPGAGPGLVFITLPNVFNQMAGGRLWGALFFLFMSFAALSTVIAVFENILSFAMDLWGWKRNKAVLFNIVLLIILSMPAILGFGPWSGIQILGEGTNIMDLEDFIISNNILPLGSVIFVIFCASKNGWGWDNFIKEANTGKGIKFPTCIRNYMLWVIPVVVAIIYLKGYYDMFQPKGNTYLIPWMIVGIAMLVLVGWISFGHSKKKK</sequence>
<dbReference type="CDD" id="cd10336">
    <property type="entry name" value="SLC6sbd_Tyt1-Like"/>
    <property type="match status" value="1"/>
</dbReference>
<evidence type="ECO:0000256" key="5">
    <source>
        <dbReference type="ARBA" id="ARBA00023136"/>
    </source>
</evidence>
<dbReference type="RefSeq" id="WP_118367641.1">
    <property type="nucleotide sequence ID" value="NZ_CABJDZ010000002.1"/>
</dbReference>
<dbReference type="SUPFAM" id="SSF161070">
    <property type="entry name" value="SNF-like"/>
    <property type="match status" value="1"/>
</dbReference>
<comment type="similarity">
    <text evidence="6">Belongs to the sodium:neurotransmitter symporter (SNF) (TC 2.A.22) family.</text>
</comment>
<dbReference type="GO" id="GO:0016020">
    <property type="term" value="C:membrane"/>
    <property type="evidence" value="ECO:0007669"/>
    <property type="project" value="UniProtKB-SubCell"/>
</dbReference>
<evidence type="ECO:0000256" key="4">
    <source>
        <dbReference type="ARBA" id="ARBA00022989"/>
    </source>
</evidence>
<feature type="transmembrane region" description="Helical" evidence="7">
    <location>
        <begin position="45"/>
        <end position="69"/>
    </location>
</feature>
<feature type="transmembrane region" description="Helical" evidence="7">
    <location>
        <begin position="263"/>
        <end position="287"/>
    </location>
</feature>
<keyword evidence="5 7" id="KW-0472">Membrane</keyword>
<feature type="transmembrane region" description="Helical" evidence="7">
    <location>
        <begin position="103"/>
        <end position="123"/>
    </location>
</feature>
<keyword evidence="3 6" id="KW-0812">Transmembrane</keyword>
<dbReference type="InterPro" id="IPR037272">
    <property type="entry name" value="SNS_sf"/>
</dbReference>
<evidence type="ECO:0000256" key="2">
    <source>
        <dbReference type="ARBA" id="ARBA00022448"/>
    </source>
</evidence>
<organism evidence="8 9">
    <name type="scientific">Blautia obeum</name>
    <dbReference type="NCBI Taxonomy" id="40520"/>
    <lineage>
        <taxon>Bacteria</taxon>
        <taxon>Bacillati</taxon>
        <taxon>Bacillota</taxon>
        <taxon>Clostridia</taxon>
        <taxon>Lachnospirales</taxon>
        <taxon>Lachnospiraceae</taxon>
        <taxon>Blautia</taxon>
    </lineage>
</organism>
<feature type="transmembrane region" description="Helical" evidence="7">
    <location>
        <begin position="312"/>
        <end position="340"/>
    </location>
</feature>
<accession>A0A415HSM6</accession>
<evidence type="ECO:0000256" key="1">
    <source>
        <dbReference type="ARBA" id="ARBA00004141"/>
    </source>
</evidence>
<evidence type="ECO:0000313" key="9">
    <source>
        <dbReference type="Proteomes" id="UP000284267"/>
    </source>
</evidence>
<proteinExistence type="inferred from homology"/>
<dbReference type="GO" id="GO:0015293">
    <property type="term" value="F:symporter activity"/>
    <property type="evidence" value="ECO:0007669"/>
    <property type="project" value="UniProtKB-KW"/>
</dbReference>
<dbReference type="PANTHER" id="PTHR42948:SF1">
    <property type="entry name" value="TRANSPORTER"/>
    <property type="match status" value="1"/>
</dbReference>
<feature type="transmembrane region" description="Helical" evidence="7">
    <location>
        <begin position="391"/>
        <end position="410"/>
    </location>
</feature>
<gene>
    <name evidence="8" type="ORF">DW040_06785</name>
</gene>
<feature type="transmembrane region" description="Helical" evidence="7">
    <location>
        <begin position="439"/>
        <end position="457"/>
    </location>
</feature>
<dbReference type="InterPro" id="IPR000175">
    <property type="entry name" value="Na/ntran_symport"/>
</dbReference>
<comment type="caution">
    <text evidence="8">The sequence shown here is derived from an EMBL/GenBank/DDBJ whole genome shotgun (WGS) entry which is preliminary data.</text>
</comment>
<evidence type="ECO:0000313" key="8">
    <source>
        <dbReference type="EMBL" id="RHK96889.1"/>
    </source>
</evidence>
<keyword evidence="4 7" id="KW-1133">Transmembrane helix</keyword>
<dbReference type="PROSITE" id="PS00610">
    <property type="entry name" value="NA_NEUROTRAN_SYMP_1"/>
    <property type="match status" value="1"/>
</dbReference>
<feature type="transmembrane region" description="Helical" evidence="7">
    <location>
        <begin position="12"/>
        <end position="33"/>
    </location>
</feature>
<reference evidence="8 9" key="1">
    <citation type="submission" date="2018-08" db="EMBL/GenBank/DDBJ databases">
        <title>A genome reference for cultivated species of the human gut microbiota.</title>
        <authorList>
            <person name="Zou Y."/>
            <person name="Xue W."/>
            <person name="Luo G."/>
        </authorList>
    </citation>
    <scope>NUCLEOTIDE SEQUENCE [LARGE SCALE GENOMIC DNA]</scope>
    <source>
        <strain evidence="8 9">AF39-4</strain>
    </source>
</reference>
<keyword evidence="6" id="KW-0769">Symport</keyword>
<feature type="transmembrane region" description="Helical" evidence="7">
    <location>
        <begin position="179"/>
        <end position="198"/>
    </location>
</feature>
<feature type="transmembrane region" description="Helical" evidence="7">
    <location>
        <begin position="352"/>
        <end position="371"/>
    </location>
</feature>
<dbReference type="AlphaFoldDB" id="A0A415HSM6"/>
<feature type="transmembrane region" description="Helical" evidence="7">
    <location>
        <begin position="143"/>
        <end position="167"/>
    </location>
</feature>
<evidence type="ECO:0000256" key="7">
    <source>
        <dbReference type="SAM" id="Phobius"/>
    </source>
</evidence>
<protein>
    <recommendedName>
        <fullName evidence="6">Transporter</fullName>
    </recommendedName>
</protein>
<dbReference type="PROSITE" id="PS50267">
    <property type="entry name" value="NA_NEUROTRAN_SYMP_3"/>
    <property type="match status" value="1"/>
</dbReference>
<keyword evidence="2 6" id="KW-0813">Transport</keyword>
<comment type="subcellular location">
    <subcellularLocation>
        <location evidence="1">Membrane</location>
        <topology evidence="1">Multi-pass membrane protein</topology>
    </subcellularLocation>
</comment>
<dbReference type="Proteomes" id="UP000284267">
    <property type="component" value="Unassembled WGS sequence"/>
</dbReference>
<feature type="transmembrane region" description="Helical" evidence="7">
    <location>
        <begin position="469"/>
        <end position="487"/>
    </location>
</feature>
<dbReference type="EMBL" id="QROE01000002">
    <property type="protein sequence ID" value="RHK96889.1"/>
    <property type="molecule type" value="Genomic_DNA"/>
</dbReference>
<dbReference type="PANTHER" id="PTHR42948">
    <property type="entry name" value="TRANSPORTER"/>
    <property type="match status" value="1"/>
</dbReference>
<evidence type="ECO:0000256" key="6">
    <source>
        <dbReference type="RuleBase" id="RU003732"/>
    </source>
</evidence>
<evidence type="ECO:0000256" key="3">
    <source>
        <dbReference type="ARBA" id="ARBA00022692"/>
    </source>
</evidence>
<dbReference type="InterPro" id="IPR047218">
    <property type="entry name" value="YocR/YhdH-like"/>
</dbReference>
<dbReference type="Pfam" id="PF00209">
    <property type="entry name" value="SNF"/>
    <property type="match status" value="2"/>
</dbReference>
<dbReference type="NCBIfam" id="NF037979">
    <property type="entry name" value="Na_transp"/>
    <property type="match status" value="1"/>
</dbReference>
<dbReference type="PRINTS" id="PR00176">
    <property type="entry name" value="NANEUSMPORT"/>
</dbReference>
<feature type="transmembrane region" description="Helical" evidence="7">
    <location>
        <begin position="218"/>
        <end position="242"/>
    </location>
</feature>
<name>A0A415HSM6_9FIRM</name>